<protein>
    <submittedName>
        <fullName evidence="1">Uncharacterized protein</fullName>
    </submittedName>
</protein>
<dbReference type="AlphaFoldDB" id="F5REG0"/>
<sequence>MVIDSLSLGTPMIGYYVASVRPFEIVINCRRH</sequence>
<evidence type="ECO:0000313" key="2">
    <source>
        <dbReference type="Proteomes" id="UP000005019"/>
    </source>
</evidence>
<dbReference type="EMBL" id="AFHG01000052">
    <property type="protein sequence ID" value="EGK71291.1"/>
    <property type="molecule type" value="Genomic_DNA"/>
</dbReference>
<organism evidence="1 2">
    <name type="scientific">Methyloversatilis universalis (strain ATCC BAA-1314 / DSM 25237 / JCM 13912 / CCUG 52030 / FAM5)</name>
    <dbReference type="NCBI Taxonomy" id="1000565"/>
    <lineage>
        <taxon>Bacteria</taxon>
        <taxon>Pseudomonadati</taxon>
        <taxon>Pseudomonadota</taxon>
        <taxon>Betaproteobacteria</taxon>
        <taxon>Nitrosomonadales</taxon>
        <taxon>Sterolibacteriaceae</taxon>
        <taxon>Methyloversatilis</taxon>
    </lineage>
</organism>
<gene>
    <name evidence="1" type="ORF">METUNv1_02681</name>
</gene>
<accession>F5REG0</accession>
<dbReference type="Proteomes" id="UP000005019">
    <property type="component" value="Unassembled WGS sequence"/>
</dbReference>
<comment type="caution">
    <text evidence="1">The sequence shown here is derived from an EMBL/GenBank/DDBJ whole genome shotgun (WGS) entry which is preliminary data.</text>
</comment>
<keyword evidence="2" id="KW-1185">Reference proteome</keyword>
<evidence type="ECO:0000313" key="1">
    <source>
        <dbReference type="EMBL" id="EGK71291.1"/>
    </source>
</evidence>
<name>F5REG0_METUF</name>
<reference evidence="1 2" key="1">
    <citation type="journal article" date="2011" name="J. Bacteriol.">
        <title>Genome sequence of Methyloversatilis universalis FAM5T, a methylotrophic representative of the order Rhodocyclales.</title>
        <authorList>
            <person name="Kittichotirat W."/>
            <person name="Good N.M."/>
            <person name="Hall R."/>
            <person name="Bringel F."/>
            <person name="Lajus A."/>
            <person name="Medigue C."/>
            <person name="Smalley N.E."/>
            <person name="Beck D."/>
            <person name="Bumgarner R."/>
            <person name="Vuilleumier S."/>
            <person name="Kalyuzhnaya M.G."/>
        </authorList>
    </citation>
    <scope>NUCLEOTIDE SEQUENCE [LARGE SCALE GENOMIC DNA]</scope>
    <source>
        <strain evidence="2">ATCC BAA-1314 / JCM 13912 / FAM5</strain>
    </source>
</reference>
<proteinExistence type="predicted"/>